<evidence type="ECO:0000259" key="1">
    <source>
        <dbReference type="Pfam" id="PF03428"/>
    </source>
</evidence>
<sequence>MSATTTHQGLPEEMQPFALLELIESLKSELGLIDQDITYLRWVFRRVKRTDFVAGRICAAWTSVAKMAVELGFSPRTIHRIETRLRRCGIILKASLANGRRYGRRSEDGLIMRAGGINLAPVINRACELSNKLRLSRLAAVDLKDEQERASLFIDDSTNENISNAAMKRFGENYLGCIH</sequence>
<dbReference type="RefSeq" id="WP_092887188.1">
    <property type="nucleotide sequence ID" value="NZ_CP061498.1"/>
</dbReference>
<reference evidence="2 3" key="1">
    <citation type="submission" date="2016-10" db="EMBL/GenBank/DDBJ databases">
        <authorList>
            <person name="de Groot N.N."/>
        </authorList>
    </citation>
    <scope>NUCLEOTIDE SEQUENCE [LARGE SCALE GENOMIC DNA]</scope>
    <source>
        <strain evidence="2 3">CGMCC 1.8894</strain>
    </source>
</reference>
<accession>A0A1H2X1B1</accession>
<feature type="domain" description="Plasmid replication protein C N-terminal" evidence="1">
    <location>
        <begin position="4"/>
        <end position="156"/>
    </location>
</feature>
<dbReference type="InterPro" id="IPR005090">
    <property type="entry name" value="RepC_N"/>
</dbReference>
<dbReference type="AlphaFoldDB" id="A0A1H2X1B1"/>
<dbReference type="EMBL" id="FNOM01000004">
    <property type="protein sequence ID" value="SDW86284.1"/>
    <property type="molecule type" value="Genomic_DNA"/>
</dbReference>
<dbReference type="STRING" id="564137.SAMN04488238_10417"/>
<name>A0A1H2X1B1_9RHOB</name>
<dbReference type="Proteomes" id="UP000198539">
    <property type="component" value="Unassembled WGS sequence"/>
</dbReference>
<protein>
    <submittedName>
        <fullName evidence="2">Replication protein C N-terminal domain-containing protein</fullName>
    </submittedName>
</protein>
<organism evidence="2 3">
    <name type="scientific">Roseicitreum antarcticum</name>
    <dbReference type="NCBI Taxonomy" id="564137"/>
    <lineage>
        <taxon>Bacteria</taxon>
        <taxon>Pseudomonadati</taxon>
        <taxon>Pseudomonadota</taxon>
        <taxon>Alphaproteobacteria</taxon>
        <taxon>Rhodobacterales</taxon>
        <taxon>Paracoccaceae</taxon>
        <taxon>Roseicitreum</taxon>
    </lineage>
</organism>
<dbReference type="OrthoDB" id="7488837at2"/>
<keyword evidence="3" id="KW-1185">Reference proteome</keyword>
<evidence type="ECO:0000313" key="2">
    <source>
        <dbReference type="EMBL" id="SDW86284.1"/>
    </source>
</evidence>
<gene>
    <name evidence="2" type="ORF">SAMN04488238_10417</name>
</gene>
<proteinExistence type="predicted"/>
<evidence type="ECO:0000313" key="3">
    <source>
        <dbReference type="Proteomes" id="UP000198539"/>
    </source>
</evidence>
<dbReference type="Pfam" id="PF03428">
    <property type="entry name" value="RP-C"/>
    <property type="match status" value="1"/>
</dbReference>